<organism evidence="2 3">
    <name type="scientific">Punica granatum</name>
    <name type="common">Pomegranate</name>
    <dbReference type="NCBI Taxonomy" id="22663"/>
    <lineage>
        <taxon>Eukaryota</taxon>
        <taxon>Viridiplantae</taxon>
        <taxon>Streptophyta</taxon>
        <taxon>Embryophyta</taxon>
        <taxon>Tracheophyta</taxon>
        <taxon>Spermatophyta</taxon>
        <taxon>Magnoliopsida</taxon>
        <taxon>eudicotyledons</taxon>
        <taxon>Gunneridae</taxon>
        <taxon>Pentapetalae</taxon>
        <taxon>rosids</taxon>
        <taxon>malvids</taxon>
        <taxon>Myrtales</taxon>
        <taxon>Lythraceae</taxon>
        <taxon>Punica</taxon>
    </lineage>
</organism>
<dbReference type="Proteomes" id="UP000233551">
    <property type="component" value="Unassembled WGS sequence"/>
</dbReference>
<gene>
    <name evidence="2" type="ORF">CRG98_005226</name>
</gene>
<name>A0A2I0L2G0_PUNGR</name>
<proteinExistence type="predicted"/>
<evidence type="ECO:0000259" key="1">
    <source>
        <dbReference type="Pfam" id="PF13460"/>
    </source>
</evidence>
<dbReference type="Gene3D" id="3.40.50.720">
    <property type="entry name" value="NAD(P)-binding Rossmann-like Domain"/>
    <property type="match status" value="1"/>
</dbReference>
<dbReference type="PANTHER" id="PTHR15020">
    <property type="entry name" value="FLAVIN REDUCTASE-RELATED"/>
    <property type="match status" value="1"/>
</dbReference>
<protein>
    <recommendedName>
        <fullName evidence="1">NAD(P)-binding domain-containing protein</fullName>
    </recommendedName>
</protein>
<accession>A0A2I0L2G0</accession>
<evidence type="ECO:0000313" key="2">
    <source>
        <dbReference type="EMBL" id="PKI74346.1"/>
    </source>
</evidence>
<dbReference type="InterPro" id="IPR036291">
    <property type="entry name" value="NAD(P)-bd_dom_sf"/>
</dbReference>
<dbReference type="Pfam" id="PF13460">
    <property type="entry name" value="NAD_binding_10"/>
    <property type="match status" value="1"/>
</dbReference>
<dbReference type="EMBL" id="PGOL01000210">
    <property type="protein sequence ID" value="PKI74346.1"/>
    <property type="molecule type" value="Genomic_DNA"/>
</dbReference>
<dbReference type="PANTHER" id="PTHR15020:SF11">
    <property type="entry name" value="OS06G0360300 PROTEIN"/>
    <property type="match status" value="1"/>
</dbReference>
<dbReference type="STRING" id="22663.A0A2I0L2G0"/>
<evidence type="ECO:0000313" key="3">
    <source>
        <dbReference type="Proteomes" id="UP000233551"/>
    </source>
</evidence>
<reference evidence="2 3" key="1">
    <citation type="submission" date="2017-11" db="EMBL/GenBank/DDBJ databases">
        <title>De-novo sequencing of pomegranate (Punica granatum L.) genome.</title>
        <authorList>
            <person name="Akparov Z."/>
            <person name="Amiraslanov A."/>
            <person name="Hajiyeva S."/>
            <person name="Abbasov M."/>
            <person name="Kaur K."/>
            <person name="Hamwieh A."/>
            <person name="Solovyev V."/>
            <person name="Salamov A."/>
            <person name="Braich B."/>
            <person name="Kosarev P."/>
            <person name="Mahmoud A."/>
            <person name="Hajiyev E."/>
            <person name="Babayeva S."/>
            <person name="Izzatullayeva V."/>
            <person name="Mammadov A."/>
            <person name="Mammadov A."/>
            <person name="Sharifova S."/>
            <person name="Ojaghi J."/>
            <person name="Eynullazada K."/>
            <person name="Bayramov B."/>
            <person name="Abdulazimova A."/>
            <person name="Shahmuradov I."/>
        </authorList>
    </citation>
    <scope>NUCLEOTIDE SEQUENCE [LARGE SCALE GENOMIC DNA]</scope>
    <source>
        <strain evidence="3">cv. AG2017</strain>
        <tissue evidence="2">Leaf</tissue>
    </source>
</reference>
<comment type="caution">
    <text evidence="2">The sequence shown here is derived from an EMBL/GenBank/DDBJ whole genome shotgun (WGS) entry which is preliminary data.</text>
</comment>
<dbReference type="SUPFAM" id="SSF51735">
    <property type="entry name" value="NAD(P)-binding Rossmann-fold domains"/>
    <property type="match status" value="1"/>
</dbReference>
<feature type="domain" description="NAD(P)-binding" evidence="1">
    <location>
        <begin position="66"/>
        <end position="235"/>
    </location>
</feature>
<keyword evidence="3" id="KW-1185">Reference proteome</keyword>
<dbReference type="InterPro" id="IPR016040">
    <property type="entry name" value="NAD(P)-bd_dom"/>
</dbReference>
<dbReference type="AlphaFoldDB" id="A0A2I0L2G0"/>
<sequence>MATSLLFRSPLHHLHRRHQFGLAKPNAFSPSPTSSFSPPGKGRFLSLRSIKMQGMENTKKKVFVAGATGSTEKKIVDQLLARGFAVKAGVNDLKEAKSAFSLDNPSLQFVQVEVTDSSNELAKAIGDDTKAVVYATEVIKVDHFSTVNLIEACQKCGVDRFILISSIFLSFDAVEQISVHSDHISYHNLGEAFGAKQHMIRMSGINYTIIRPVGLRDDPPSGNIVMGPEKLQDDNRVMIADDTQCGFQTGISIIKQGLSEQTDSASRLLVCQPSIDSVLFHAQATSRAFWLLHEGLRRDIWSWCGLLVMAEDFVAGIGRGAERMNGEGIAEGLEWPLRCCSEALFFIIINSSLAKPEQKRSMRLEGRVKGALKAKVQ</sequence>